<reference evidence="3" key="1">
    <citation type="submission" date="2016-11" db="UniProtKB">
        <authorList>
            <consortium name="WormBaseParasite"/>
        </authorList>
    </citation>
    <scope>IDENTIFICATION</scope>
</reference>
<keyword evidence="1" id="KW-0472">Membrane</keyword>
<organism evidence="2 3">
    <name type="scientific">Heterorhabditis bacteriophora</name>
    <name type="common">Entomopathogenic nematode worm</name>
    <dbReference type="NCBI Taxonomy" id="37862"/>
    <lineage>
        <taxon>Eukaryota</taxon>
        <taxon>Metazoa</taxon>
        <taxon>Ecdysozoa</taxon>
        <taxon>Nematoda</taxon>
        <taxon>Chromadorea</taxon>
        <taxon>Rhabditida</taxon>
        <taxon>Rhabditina</taxon>
        <taxon>Rhabditomorpha</taxon>
        <taxon>Strongyloidea</taxon>
        <taxon>Heterorhabditidae</taxon>
        <taxon>Heterorhabditis</taxon>
    </lineage>
</organism>
<dbReference type="AlphaFoldDB" id="A0A1I7WC68"/>
<protein>
    <submittedName>
        <fullName evidence="3">Transmembrane protein</fullName>
    </submittedName>
</protein>
<evidence type="ECO:0000313" key="2">
    <source>
        <dbReference type="Proteomes" id="UP000095283"/>
    </source>
</evidence>
<sequence>MAAAQTSSEYCGINVVVNKESLKAKTAEFNRANVNLTVPGINFNVNTLCFSVFASIWSITFGILFIFLGWWFLSFLWVICIVGVTMSLILMAAGSFITTGRSANLEGMPTAWQDITWILLSFLFRLLDITIEAIASLCAYKLSKA</sequence>
<accession>A0A1I7WC68</accession>
<keyword evidence="2" id="KW-1185">Reference proteome</keyword>
<name>A0A1I7WC68_HETBA</name>
<feature type="transmembrane region" description="Helical" evidence="1">
    <location>
        <begin position="75"/>
        <end position="97"/>
    </location>
</feature>
<feature type="transmembrane region" description="Helical" evidence="1">
    <location>
        <begin position="45"/>
        <end position="68"/>
    </location>
</feature>
<evidence type="ECO:0000256" key="1">
    <source>
        <dbReference type="SAM" id="Phobius"/>
    </source>
</evidence>
<keyword evidence="1" id="KW-0812">Transmembrane</keyword>
<dbReference type="Proteomes" id="UP000095283">
    <property type="component" value="Unplaced"/>
</dbReference>
<evidence type="ECO:0000313" key="3">
    <source>
        <dbReference type="WBParaSite" id="Hba_02305"/>
    </source>
</evidence>
<keyword evidence="1" id="KW-1133">Transmembrane helix</keyword>
<dbReference type="WBParaSite" id="Hba_02305">
    <property type="protein sequence ID" value="Hba_02305"/>
    <property type="gene ID" value="Hba_02305"/>
</dbReference>
<feature type="transmembrane region" description="Helical" evidence="1">
    <location>
        <begin position="117"/>
        <end position="140"/>
    </location>
</feature>
<proteinExistence type="predicted"/>